<sequence length="308" mass="35279">MTNHETVRSLITPALLAQIAEGFLPFSKTEDPNFSDVESKKTQEHFQNVCKSSNAKQALIALSQLSPDASLPDLDLMTLLPPPTANDFPQQCFGLQLLLDQASRILFTGIDARWQSGYFGPLGRQLAELWYALPEEQRPYKWQRWQDMGVTSFSYWVATQTMWAAPFLHAEDLESQQIGLDLSEELRRAVEDRTGKKDPYRETRDVTLTDNLLFLREVVKGPPVDEGESSISLTNWAFWWCMILDAHWPIIKRFGRYPYRNAILGRISTEDEKGWLDDTGHFAEASPEVAERIREDVEKGQWTPLGQE</sequence>
<evidence type="ECO:0000313" key="1">
    <source>
        <dbReference type="EMBL" id="CAG7561790.1"/>
    </source>
</evidence>
<organism evidence="1 2">
    <name type="scientific">Fusarium equiseti</name>
    <name type="common">Fusarium scirpi</name>
    <dbReference type="NCBI Taxonomy" id="61235"/>
    <lineage>
        <taxon>Eukaryota</taxon>
        <taxon>Fungi</taxon>
        <taxon>Dikarya</taxon>
        <taxon>Ascomycota</taxon>
        <taxon>Pezizomycotina</taxon>
        <taxon>Sordariomycetes</taxon>
        <taxon>Hypocreomycetidae</taxon>
        <taxon>Hypocreales</taxon>
        <taxon>Nectriaceae</taxon>
        <taxon>Fusarium</taxon>
        <taxon>Fusarium incarnatum-equiseti species complex</taxon>
    </lineage>
</organism>
<comment type="caution">
    <text evidence="1">The sequence shown here is derived from an EMBL/GenBank/DDBJ whole genome shotgun (WGS) entry which is preliminary data.</text>
</comment>
<gene>
    <name evidence="1" type="ORF">FEQUK3_LOCUS7508</name>
</gene>
<reference evidence="1" key="1">
    <citation type="submission" date="2021-05" db="EMBL/GenBank/DDBJ databases">
        <authorList>
            <person name="Khan N."/>
        </authorList>
    </citation>
    <scope>NUCLEOTIDE SEQUENCE</scope>
</reference>
<name>A0A8J2IWG5_FUSEQ</name>
<dbReference type="Pfam" id="PF06041">
    <property type="entry name" value="DUF924"/>
    <property type="match status" value="1"/>
</dbReference>
<proteinExistence type="predicted"/>
<dbReference type="AlphaFoldDB" id="A0A8J2IWG5"/>
<dbReference type="Proteomes" id="UP000693738">
    <property type="component" value="Unassembled WGS sequence"/>
</dbReference>
<evidence type="ECO:0000313" key="2">
    <source>
        <dbReference type="Proteomes" id="UP000693738"/>
    </source>
</evidence>
<dbReference type="EMBL" id="CAJSTJ010000143">
    <property type="protein sequence ID" value="CAG7561790.1"/>
    <property type="molecule type" value="Genomic_DNA"/>
</dbReference>
<protein>
    <submittedName>
        <fullName evidence="1">Uncharacterized protein</fullName>
    </submittedName>
</protein>
<accession>A0A8J2IWG5</accession>
<dbReference type="InterPro" id="IPR010323">
    <property type="entry name" value="DUF924"/>
</dbReference>